<gene>
    <name evidence="13" type="ORF">KP79_PYT04247</name>
</gene>
<feature type="transmembrane region" description="Helical" evidence="8">
    <location>
        <begin position="1412"/>
        <end position="1438"/>
    </location>
</feature>
<feature type="chain" id="PRO_5012577922" evidence="9">
    <location>
        <begin position="26"/>
        <end position="1575"/>
    </location>
</feature>
<evidence type="ECO:0000256" key="1">
    <source>
        <dbReference type="ARBA" id="ARBA00022473"/>
    </source>
</evidence>
<evidence type="ECO:0000256" key="7">
    <source>
        <dbReference type="PROSITE-ProRule" id="PRU00302"/>
    </source>
</evidence>
<evidence type="ECO:0000256" key="9">
    <source>
        <dbReference type="SAM" id="SignalP"/>
    </source>
</evidence>
<dbReference type="FunFam" id="2.10.25.10:FF:000279">
    <property type="entry name" value="Neurogenic locus notch 1"/>
    <property type="match status" value="1"/>
</dbReference>
<keyword evidence="8" id="KW-0472">Membrane</keyword>
<dbReference type="SUPFAM" id="SSF57535">
    <property type="entry name" value="Complement control module/SCR domain"/>
    <property type="match status" value="2"/>
</dbReference>
<dbReference type="InterPro" id="IPR000436">
    <property type="entry name" value="Sushi_SCR_CCP_dom"/>
</dbReference>
<keyword evidence="8" id="KW-0812">Transmembrane</keyword>
<dbReference type="PROSITE" id="PS50026">
    <property type="entry name" value="EGF_3"/>
    <property type="match status" value="2"/>
</dbReference>
<comment type="caution">
    <text evidence="13">The sequence shown here is derived from an EMBL/GenBank/DDBJ whole genome shotgun (WGS) entry which is preliminary data.</text>
</comment>
<evidence type="ECO:0000259" key="11">
    <source>
        <dbReference type="PROSITE" id="PS50825"/>
    </source>
</evidence>
<dbReference type="Gene3D" id="2.10.70.10">
    <property type="entry name" value="Complement Module, domain 1"/>
    <property type="match status" value="3"/>
</dbReference>
<dbReference type="EMBL" id="NEDP02002253">
    <property type="protein sequence ID" value="OWF51465.1"/>
    <property type="molecule type" value="Genomic_DNA"/>
</dbReference>
<dbReference type="PROSITE" id="PS50092">
    <property type="entry name" value="TSP1"/>
    <property type="match status" value="1"/>
</dbReference>
<dbReference type="PROSITE" id="PS00010">
    <property type="entry name" value="ASX_HYDROXYL"/>
    <property type="match status" value="2"/>
</dbReference>
<dbReference type="SUPFAM" id="SSF82895">
    <property type="entry name" value="TSP-1 type 1 repeat"/>
    <property type="match status" value="1"/>
</dbReference>
<evidence type="ECO:0000256" key="2">
    <source>
        <dbReference type="ARBA" id="ARBA00022536"/>
    </source>
</evidence>
<dbReference type="InterPro" id="IPR018097">
    <property type="entry name" value="EGF_Ca-bd_CS"/>
</dbReference>
<dbReference type="CDD" id="cd00033">
    <property type="entry name" value="CCP"/>
    <property type="match status" value="1"/>
</dbReference>
<keyword evidence="3 9" id="KW-0732">Signal</keyword>
<proteinExistence type="predicted"/>
<dbReference type="Gene3D" id="2.10.25.10">
    <property type="entry name" value="Laminin"/>
    <property type="match status" value="2"/>
</dbReference>
<evidence type="ECO:0000256" key="3">
    <source>
        <dbReference type="ARBA" id="ARBA00022729"/>
    </source>
</evidence>
<dbReference type="InterPro" id="IPR013783">
    <property type="entry name" value="Ig-like_fold"/>
</dbReference>
<keyword evidence="1" id="KW-0217">Developmental protein</keyword>
<evidence type="ECO:0000313" key="14">
    <source>
        <dbReference type="Proteomes" id="UP000242188"/>
    </source>
</evidence>
<feature type="disulfide bond" evidence="7">
    <location>
        <begin position="217"/>
        <end position="260"/>
    </location>
</feature>
<dbReference type="PROSITE" id="PS01187">
    <property type="entry name" value="EGF_CA"/>
    <property type="match status" value="1"/>
</dbReference>
<dbReference type="GO" id="GO:0005509">
    <property type="term" value="F:calcium ion binding"/>
    <property type="evidence" value="ECO:0007669"/>
    <property type="project" value="InterPro"/>
</dbReference>
<feature type="domain" description="HYR" evidence="11">
    <location>
        <begin position="130"/>
        <end position="214"/>
    </location>
</feature>
<dbReference type="InterPro" id="IPR001881">
    <property type="entry name" value="EGF-like_Ca-bd_dom"/>
</dbReference>
<dbReference type="InterPro" id="IPR000884">
    <property type="entry name" value="TSP1_rpt"/>
</dbReference>
<keyword evidence="2 6" id="KW-0245">EGF-like domain</keyword>
<feature type="signal peptide" evidence="9">
    <location>
        <begin position="1"/>
        <end position="25"/>
    </location>
</feature>
<evidence type="ECO:0000256" key="4">
    <source>
        <dbReference type="ARBA" id="ARBA00022737"/>
    </source>
</evidence>
<dbReference type="InterPro" id="IPR000152">
    <property type="entry name" value="EGF-type_Asp/Asn_hydroxyl_site"/>
</dbReference>
<dbReference type="Pfam" id="PF07699">
    <property type="entry name" value="Ephrin_rec_like"/>
    <property type="match status" value="3"/>
</dbReference>
<evidence type="ECO:0000259" key="10">
    <source>
        <dbReference type="PROSITE" id="PS50026"/>
    </source>
</evidence>
<dbReference type="Gene3D" id="2.60.40.10">
    <property type="entry name" value="Immunoglobulins"/>
    <property type="match status" value="1"/>
</dbReference>
<dbReference type="PANTHER" id="PTHR46343:SF2">
    <property type="entry name" value="SUSHI_VON WILLEBRAND FACTOR TYPE A_EGF_PENTRAXIN DOMAIN-CONTAINING 1"/>
    <property type="match status" value="1"/>
</dbReference>
<feature type="domain" description="HYR" evidence="11">
    <location>
        <begin position="339"/>
        <end position="426"/>
    </location>
</feature>
<evidence type="ECO:0000256" key="5">
    <source>
        <dbReference type="ARBA" id="ARBA00023157"/>
    </source>
</evidence>
<evidence type="ECO:0000256" key="6">
    <source>
        <dbReference type="PROSITE-ProRule" id="PRU00076"/>
    </source>
</evidence>
<comment type="caution">
    <text evidence="6">Lacks conserved residue(s) required for the propagation of feature annotation.</text>
</comment>
<dbReference type="SMART" id="SM00209">
    <property type="entry name" value="TSP1"/>
    <property type="match status" value="1"/>
</dbReference>
<dbReference type="CDD" id="cd00054">
    <property type="entry name" value="EGF_CA"/>
    <property type="match status" value="2"/>
</dbReference>
<dbReference type="InterPro" id="IPR035976">
    <property type="entry name" value="Sushi/SCR/CCP_sf"/>
</dbReference>
<dbReference type="InterPro" id="IPR011641">
    <property type="entry name" value="Tyr-kin_ephrin_A/B_rcpt-like"/>
</dbReference>
<dbReference type="OrthoDB" id="6136178at2759"/>
<dbReference type="SMART" id="SM00179">
    <property type="entry name" value="EGF_CA"/>
    <property type="match status" value="2"/>
</dbReference>
<dbReference type="Pfam" id="PF02494">
    <property type="entry name" value="HYR"/>
    <property type="match status" value="2"/>
</dbReference>
<feature type="domain" description="Sushi" evidence="12">
    <location>
        <begin position="279"/>
        <end position="340"/>
    </location>
</feature>
<dbReference type="PROSITE" id="PS50923">
    <property type="entry name" value="SUSHI"/>
    <property type="match status" value="3"/>
</dbReference>
<dbReference type="InterPro" id="IPR009030">
    <property type="entry name" value="Growth_fac_rcpt_cys_sf"/>
</dbReference>
<evidence type="ECO:0000259" key="12">
    <source>
        <dbReference type="PROSITE" id="PS50923"/>
    </source>
</evidence>
<feature type="domain" description="Sushi" evidence="12">
    <location>
        <begin position="494"/>
        <end position="557"/>
    </location>
</feature>
<keyword evidence="14" id="KW-1185">Reference proteome</keyword>
<keyword evidence="8" id="KW-1133">Transmembrane helix</keyword>
<accession>A0A210QRU8</accession>
<reference evidence="13 14" key="1">
    <citation type="journal article" date="2017" name="Nat. Ecol. Evol.">
        <title>Scallop genome provides insights into evolution of bilaterian karyotype and development.</title>
        <authorList>
            <person name="Wang S."/>
            <person name="Zhang J."/>
            <person name="Jiao W."/>
            <person name="Li J."/>
            <person name="Xun X."/>
            <person name="Sun Y."/>
            <person name="Guo X."/>
            <person name="Huan P."/>
            <person name="Dong B."/>
            <person name="Zhang L."/>
            <person name="Hu X."/>
            <person name="Sun X."/>
            <person name="Wang J."/>
            <person name="Zhao C."/>
            <person name="Wang Y."/>
            <person name="Wang D."/>
            <person name="Huang X."/>
            <person name="Wang R."/>
            <person name="Lv J."/>
            <person name="Li Y."/>
            <person name="Zhang Z."/>
            <person name="Liu B."/>
            <person name="Lu W."/>
            <person name="Hui Y."/>
            <person name="Liang J."/>
            <person name="Zhou Z."/>
            <person name="Hou R."/>
            <person name="Li X."/>
            <person name="Liu Y."/>
            <person name="Li H."/>
            <person name="Ning X."/>
            <person name="Lin Y."/>
            <person name="Zhao L."/>
            <person name="Xing Q."/>
            <person name="Dou J."/>
            <person name="Li Y."/>
            <person name="Mao J."/>
            <person name="Guo H."/>
            <person name="Dou H."/>
            <person name="Li T."/>
            <person name="Mu C."/>
            <person name="Jiang W."/>
            <person name="Fu Q."/>
            <person name="Fu X."/>
            <person name="Miao Y."/>
            <person name="Liu J."/>
            <person name="Yu Q."/>
            <person name="Li R."/>
            <person name="Liao H."/>
            <person name="Li X."/>
            <person name="Kong Y."/>
            <person name="Jiang Z."/>
            <person name="Chourrout D."/>
            <person name="Li R."/>
            <person name="Bao Z."/>
        </authorList>
    </citation>
    <scope>NUCLEOTIDE SEQUENCE [LARGE SCALE GENOMIC DNA]</scope>
    <source>
        <strain evidence="13 14">PY_sf001</strain>
    </source>
</reference>
<dbReference type="Gene3D" id="2.20.100.10">
    <property type="entry name" value="Thrombospondin type-1 (TSP1) repeat"/>
    <property type="match status" value="1"/>
</dbReference>
<evidence type="ECO:0000313" key="13">
    <source>
        <dbReference type="EMBL" id="OWF51465.1"/>
    </source>
</evidence>
<dbReference type="InterPro" id="IPR043555">
    <property type="entry name" value="SRPX-like"/>
</dbReference>
<feature type="domain" description="EGF-like" evidence="10">
    <location>
        <begin position="996"/>
        <end position="1031"/>
    </location>
</feature>
<dbReference type="Pfam" id="PF00084">
    <property type="entry name" value="Sushi"/>
    <property type="match status" value="2"/>
</dbReference>
<dbReference type="SMART" id="SM01411">
    <property type="entry name" value="Ephrin_rec_like"/>
    <property type="match status" value="3"/>
</dbReference>
<dbReference type="PANTHER" id="PTHR46343">
    <property type="entry name" value="HYR DOMAIN-CONTAINING PROTEIN"/>
    <property type="match status" value="1"/>
</dbReference>
<feature type="disulfide bond" evidence="6">
    <location>
        <begin position="1000"/>
        <end position="1010"/>
    </location>
</feature>
<dbReference type="Proteomes" id="UP000242188">
    <property type="component" value="Unassembled WGS sequence"/>
</dbReference>
<dbReference type="InterPro" id="IPR000742">
    <property type="entry name" value="EGF"/>
</dbReference>
<keyword evidence="4" id="KW-0677">Repeat</keyword>
<keyword evidence="5 6" id="KW-1015">Disulfide bond</keyword>
<feature type="domain" description="EGF-like" evidence="10">
    <location>
        <begin position="1033"/>
        <end position="1069"/>
    </location>
</feature>
<dbReference type="Gene3D" id="2.10.50.10">
    <property type="entry name" value="Tumor Necrosis Factor Receptor, subunit A, domain 2"/>
    <property type="match status" value="3"/>
</dbReference>
<dbReference type="Pfam" id="PF00090">
    <property type="entry name" value="TSP_1"/>
    <property type="match status" value="1"/>
</dbReference>
<name>A0A210QRU8_MIZYE</name>
<feature type="domain" description="Sushi" evidence="12">
    <location>
        <begin position="215"/>
        <end position="278"/>
    </location>
</feature>
<feature type="disulfide bond" evidence="6">
    <location>
        <begin position="1021"/>
        <end position="1030"/>
    </location>
</feature>
<dbReference type="InterPro" id="IPR003410">
    <property type="entry name" value="HYR_dom"/>
</dbReference>
<dbReference type="STRING" id="6573.A0A210QRU8"/>
<dbReference type="PROSITE" id="PS50825">
    <property type="entry name" value="HYR"/>
    <property type="match status" value="2"/>
</dbReference>
<dbReference type="FunFam" id="2.10.25.10:FF:000080">
    <property type="entry name" value="Neurogenic locus notch 1"/>
    <property type="match status" value="1"/>
</dbReference>
<dbReference type="SMART" id="SM00181">
    <property type="entry name" value="EGF"/>
    <property type="match status" value="2"/>
</dbReference>
<organism evidence="13 14">
    <name type="scientific">Mizuhopecten yessoensis</name>
    <name type="common">Japanese scallop</name>
    <name type="synonym">Patinopecten yessoensis</name>
    <dbReference type="NCBI Taxonomy" id="6573"/>
    <lineage>
        <taxon>Eukaryota</taxon>
        <taxon>Metazoa</taxon>
        <taxon>Spiralia</taxon>
        <taxon>Lophotrochozoa</taxon>
        <taxon>Mollusca</taxon>
        <taxon>Bivalvia</taxon>
        <taxon>Autobranchia</taxon>
        <taxon>Pteriomorphia</taxon>
        <taxon>Pectinida</taxon>
        <taxon>Pectinoidea</taxon>
        <taxon>Pectinidae</taxon>
        <taxon>Mizuhopecten</taxon>
    </lineage>
</organism>
<dbReference type="Pfam" id="PF00008">
    <property type="entry name" value="EGF"/>
    <property type="match status" value="1"/>
</dbReference>
<dbReference type="FunFam" id="2.20.100.10:FF:000007">
    <property type="entry name" value="Thrombospondin 1"/>
    <property type="match status" value="1"/>
</dbReference>
<dbReference type="PROSITE" id="PS01186">
    <property type="entry name" value="EGF_2"/>
    <property type="match status" value="1"/>
</dbReference>
<dbReference type="SUPFAM" id="SSF57196">
    <property type="entry name" value="EGF/Laminin"/>
    <property type="match status" value="2"/>
</dbReference>
<feature type="disulfide bond" evidence="6">
    <location>
        <begin position="1059"/>
        <end position="1068"/>
    </location>
</feature>
<dbReference type="SUPFAM" id="SSF57184">
    <property type="entry name" value="Growth factor receptor domain"/>
    <property type="match status" value="1"/>
</dbReference>
<dbReference type="InterPro" id="IPR036383">
    <property type="entry name" value="TSP1_rpt_sf"/>
</dbReference>
<keyword evidence="7" id="KW-0768">Sushi</keyword>
<sequence>MSGVGGYLPILILATFLCQILTVQGTVDGSCDISELPFDKLKCQDIKNDPVKPVNGAVSSGHICVYKCSRNQQQTWAHCNNGQWNGEPEKCLENPSSIIHHRPRRWGRFFRRVFRAIKCVFARCSKGPRGDSTPPKLTCPPDQNRNGDPFQTHAKATWVTPTALDSRDGTVTVYQSTSRRSGFPISEPGASIGFYAKDKSGNMAKCSFRINVKVIRCPRLQRMTDGYAICHRSDDMVLSSYCRFGCYEGHELIGPSYAQCKLTGRWSSWTLQQPSCRKHSCDPLLPSSPLLSITRTNGDLFRSIATFSCVSGYDVPTGVRRAAVCGVDKTWSSTVPNCVDIEPPSFKPFPSSKTFYIARNDNTVAVYWQGPEVEDNSGDTLAAEQKNTWPNQGDALAVGTYTVTYTATDSEGNIARPLNFKITVKEIRCFHVYPTPYTSVICTGNRLGSTCRFNCSDGAKLNASSSVTSCDREGSPPYGVWDWGTQQPFCELPKNCQLPSAPDNGALACDYWLGGRFCQPQCQVGYDISARSTYTDLLICNDDGSHNWQLPLPNCMPSSSSGGTRRTVEVVFFTGSCSDETTQIEIKQNFIKKLVSTSFSHGCGSSPKCSWRNVQVICGNTNGKRSTGITISFEIAMNSTAMNEEEYYNQYMEYASLIETLKVDVTSGTLTLQMNDNTTMKAAEMLMGDIGLQCVENTVASTKTFSCVECQSGSYYDATTEECVLCPVGQYQTEPRKSTCIQCPYGTSTATTGSSNQTQCQASCPPGSWSPSSLPPCTPCDVGYYQSEFGATGCIACPGNKITKIDNSSLEMECVDFDVYFPDNQTAGVLLSNKEAVPVIGYTAVWWQQCSSDCTGEVFVLKNETGAKSLSMTFASTMTISVEGQTISSGLAPPDDRGWHVFTLKRKHTFLECFMDMSLLVNMTGLAEQTVIGGVTQLGGISFEGTISQFNIFTESIPLATDKCSNDMSGDVISWRSILNATMNDAFIQIPSVCDDVNECDSSPCFRGNCTDDYNSYQCKCEVGFTGNDCDVDLDDCEMNSCQNNATCQDSVNNYTCQCLPNFTGALCEIAMVDGDWNEYSNWTECSVTCGNGTQIRFRACDNPAPDNGGAECFGDSNETKVCEQESCPVCGELVPPINGSLKCINDGVDNVCELECDVGYVTDIPIPDNYSCGNSTFDQWDFKLETNVFSRLPSCVETIDPDDMRATRTSYYHGLDCNTLSTNTDTRIAVIGKLGAVVESLTGVKNNDCKEDQKYINTCENRRRRDTSSESAAYTIVLHCDSKSKGASECYEILTQAVIGLESLEEQGEMNVVINGIEYTINVSLSEADTSLNCPTGMVEVLSYCVPCGPGRYYSEDECALCDFGFYQDATQQTSCKACPTATSTEGTGSISAAECTVVLPVEDSVIDSSVLAVGVIAGIVAGVALFVLAVAICTAVRLKKSKKKISDSTLFQRPSALHKGLTRESTTASVMSITDIDSYYPTRTDTTAKTRWNSSSLKDDDCMLEYQSPLFPKGHLIPPLTTEAPHLIHMTPLPDNQAPFFSRQQTQRIGSMPPITGQVDTSISTIDILPIGN</sequence>
<dbReference type="PROSITE" id="PS00022">
    <property type="entry name" value="EGF_1"/>
    <property type="match status" value="2"/>
</dbReference>
<evidence type="ECO:0000256" key="8">
    <source>
        <dbReference type="SAM" id="Phobius"/>
    </source>
</evidence>
<dbReference type="SMART" id="SM00032">
    <property type="entry name" value="CCP"/>
    <property type="match status" value="6"/>
</dbReference>
<protein>
    <submittedName>
        <fullName evidence="13">Sushi, von Willebrand factor type A, EGF and pentraxin domain-containing protein 1</fullName>
    </submittedName>
</protein>